<evidence type="ECO:0000313" key="2">
    <source>
        <dbReference type="WBParaSite" id="L893_g8501.t1"/>
    </source>
</evidence>
<organism evidence="1 2">
    <name type="scientific">Steinernema glaseri</name>
    <dbReference type="NCBI Taxonomy" id="37863"/>
    <lineage>
        <taxon>Eukaryota</taxon>
        <taxon>Metazoa</taxon>
        <taxon>Ecdysozoa</taxon>
        <taxon>Nematoda</taxon>
        <taxon>Chromadorea</taxon>
        <taxon>Rhabditida</taxon>
        <taxon>Tylenchina</taxon>
        <taxon>Panagrolaimomorpha</taxon>
        <taxon>Strongyloidoidea</taxon>
        <taxon>Steinernematidae</taxon>
        <taxon>Steinernema</taxon>
    </lineage>
</organism>
<accession>A0A1I8ASR0</accession>
<proteinExistence type="predicted"/>
<dbReference type="AlphaFoldDB" id="A0A1I8ASR0"/>
<dbReference type="WBParaSite" id="L893_g8501.t1">
    <property type="protein sequence ID" value="L893_g8501.t1"/>
    <property type="gene ID" value="L893_g8501"/>
</dbReference>
<protein>
    <submittedName>
        <fullName evidence="2">Cytotoxic translational repressor of toxin-antitoxin stability system</fullName>
    </submittedName>
</protein>
<reference evidence="2" key="1">
    <citation type="submission" date="2016-11" db="UniProtKB">
        <authorList>
            <consortium name="WormBaseParasite"/>
        </authorList>
    </citation>
    <scope>IDENTIFICATION</scope>
</reference>
<evidence type="ECO:0000313" key="1">
    <source>
        <dbReference type="Proteomes" id="UP000095287"/>
    </source>
</evidence>
<name>A0A1I8ASR0_9BILA</name>
<keyword evidence="1" id="KW-1185">Reference proteome</keyword>
<dbReference type="Proteomes" id="UP000095287">
    <property type="component" value="Unplaced"/>
</dbReference>
<sequence>MSIDLRRDFSPLLEKDAKLNPKFQSDPREQIICGLKKAILKSKVTFISRNHLTRGPFHKCTYFSGSEKKRKWSASRIWRNSIP</sequence>